<dbReference type="Proteomes" id="UP000076586">
    <property type="component" value="Unassembled WGS sequence"/>
</dbReference>
<evidence type="ECO:0000256" key="7">
    <source>
        <dbReference type="ARBA" id="ARBA00022842"/>
    </source>
</evidence>
<reference evidence="14" key="1">
    <citation type="submission" date="2016-04" db="EMBL/GenBank/DDBJ databases">
        <title>Draft genome sequence of Paludibacter jiangxiensis strain NM7.</title>
        <authorList>
            <person name="Qiu Y."/>
            <person name="Matsuura N."/>
            <person name="Ohashi A."/>
            <person name="Tourlousse M.D."/>
            <person name="Sekiguchi Y."/>
        </authorList>
    </citation>
    <scope>NUCLEOTIDE SEQUENCE [LARGE SCALE GENOMIC DNA]</scope>
    <source>
        <strain evidence="14">NM7</strain>
    </source>
</reference>
<evidence type="ECO:0000256" key="6">
    <source>
        <dbReference type="ARBA" id="ARBA00022801"/>
    </source>
</evidence>
<dbReference type="Gene3D" id="3.30.1360.120">
    <property type="entry name" value="Probable tRNA modification gtpase trme, domain 1"/>
    <property type="match status" value="1"/>
</dbReference>
<evidence type="ECO:0000256" key="2">
    <source>
        <dbReference type="ARBA" id="ARBA00022490"/>
    </source>
</evidence>
<dbReference type="PANTHER" id="PTHR42714:SF2">
    <property type="entry name" value="TRNA MODIFICATION GTPASE GTPBP3, MITOCHONDRIAL"/>
    <property type="match status" value="1"/>
</dbReference>
<dbReference type="InterPro" id="IPR027417">
    <property type="entry name" value="P-loop_NTPase"/>
</dbReference>
<gene>
    <name evidence="10" type="primary">mnmE</name>
    <name evidence="10" type="synonym">trmE</name>
    <name evidence="13" type="ORF">PJIAN_3431</name>
</gene>
<sequence length="465" mass="50976">MNNDTICAVSTAPGQGAIAVVRVSGQHAIAACNTIFKAKNNTRDVLSQRGQTVSFGNIINQKGETVDEVLLSVFRNPHSYTGEDSVEISCHGSAFIQQQILQLLIANGCRMAEPGEYTQRAFMNGKMDLSQAEAVADLIAAESAAAHKLAINQLKGGFSEELNRLRAELLDFTSLIELELDFSEEEVEFANRDQLNTLINHIELVTTKLINSFSVGNAVKNGIPVAIVGETNVGKSTLLNRLLNEERAIVSDIHGTTRDTIEEVMTFGGVQFRFIDTAGIRDTRDKIESLGIERTFHKIDQATIVLPVLDSTRSITELTQFATDIVEKTSGKQRIFIVNKIDSLTEEKRTALQALPVLMNEPCCFLSAKFGQGYEKLQQALITAANIPEIDASDVIVTNARHYEALLKAQEAILRVIEGLNNNISGEFVSQDIREAIYYLGLITGGSITNDEILGNIFHKFCIGK</sequence>
<feature type="binding site" evidence="10">
    <location>
        <position position="126"/>
    </location>
    <ligand>
        <name>(6S)-5-formyl-5,6,7,8-tetrahydrofolate</name>
        <dbReference type="ChEBI" id="CHEBI:57457"/>
    </ligand>
</feature>
<dbReference type="SUPFAM" id="SSF52540">
    <property type="entry name" value="P-loop containing nucleoside triphosphate hydrolases"/>
    <property type="match status" value="1"/>
</dbReference>
<dbReference type="GO" id="GO:0046872">
    <property type="term" value="F:metal ion binding"/>
    <property type="evidence" value="ECO:0007669"/>
    <property type="project" value="UniProtKB-KW"/>
</dbReference>
<dbReference type="PANTHER" id="PTHR42714">
    <property type="entry name" value="TRNA MODIFICATION GTPASE GTPBP3"/>
    <property type="match status" value="1"/>
</dbReference>
<dbReference type="InterPro" id="IPR027368">
    <property type="entry name" value="MnmE_dom2"/>
</dbReference>
<keyword evidence="4 10" id="KW-0479">Metal-binding</keyword>
<comment type="caution">
    <text evidence="13">The sequence shown here is derived from an EMBL/GenBank/DDBJ whole genome shotgun (WGS) entry which is preliminary data.</text>
</comment>
<accession>A0A161LF45</accession>
<dbReference type="EC" id="3.6.-.-" evidence="10"/>
<dbReference type="NCBIfam" id="NF003661">
    <property type="entry name" value="PRK05291.1-3"/>
    <property type="match status" value="1"/>
</dbReference>
<dbReference type="HAMAP" id="MF_00379">
    <property type="entry name" value="GTPase_MnmE"/>
    <property type="match status" value="1"/>
</dbReference>
<dbReference type="InterPro" id="IPR004520">
    <property type="entry name" value="GTPase_MnmE"/>
</dbReference>
<dbReference type="InterPro" id="IPR031168">
    <property type="entry name" value="G_TrmE"/>
</dbReference>
<evidence type="ECO:0000313" key="13">
    <source>
        <dbReference type="EMBL" id="GAT63117.1"/>
    </source>
</evidence>
<dbReference type="STRING" id="681398.PJIAN_3431"/>
<evidence type="ECO:0000256" key="4">
    <source>
        <dbReference type="ARBA" id="ARBA00022723"/>
    </source>
</evidence>
<evidence type="ECO:0000313" key="14">
    <source>
        <dbReference type="Proteomes" id="UP000076586"/>
    </source>
</evidence>
<feature type="binding site" evidence="10">
    <location>
        <begin position="276"/>
        <end position="279"/>
    </location>
    <ligand>
        <name>GTP</name>
        <dbReference type="ChEBI" id="CHEBI:37565"/>
    </ligand>
</feature>
<organism evidence="13 14">
    <name type="scientific">Paludibacter jiangxiensis</name>
    <dbReference type="NCBI Taxonomy" id="681398"/>
    <lineage>
        <taxon>Bacteria</taxon>
        <taxon>Pseudomonadati</taxon>
        <taxon>Bacteroidota</taxon>
        <taxon>Bacteroidia</taxon>
        <taxon>Bacteroidales</taxon>
        <taxon>Paludibacteraceae</taxon>
        <taxon>Paludibacter</taxon>
    </lineage>
</organism>
<feature type="binding site" evidence="10">
    <location>
        <begin position="232"/>
        <end position="237"/>
    </location>
    <ligand>
        <name>GTP</name>
        <dbReference type="ChEBI" id="CHEBI:37565"/>
    </ligand>
</feature>
<dbReference type="InterPro" id="IPR025867">
    <property type="entry name" value="MnmE_helical"/>
</dbReference>
<feature type="binding site" evidence="10">
    <location>
        <position position="465"/>
    </location>
    <ligand>
        <name>(6S)-5-formyl-5,6,7,8-tetrahydrofolate</name>
        <dbReference type="ChEBI" id="CHEBI:57457"/>
    </ligand>
</feature>
<dbReference type="Pfam" id="PF12631">
    <property type="entry name" value="MnmE_helical"/>
    <property type="match status" value="1"/>
</dbReference>
<dbReference type="FunFam" id="3.40.50.300:FF:001376">
    <property type="entry name" value="tRNA modification GTPase MnmE"/>
    <property type="match status" value="1"/>
</dbReference>
<dbReference type="NCBIfam" id="TIGR00450">
    <property type="entry name" value="mnmE_trmE_thdF"/>
    <property type="match status" value="1"/>
</dbReference>
<dbReference type="GO" id="GO:0003924">
    <property type="term" value="F:GTPase activity"/>
    <property type="evidence" value="ECO:0007669"/>
    <property type="project" value="UniProtKB-UniRule"/>
</dbReference>
<protein>
    <recommendedName>
        <fullName evidence="10">tRNA modification GTPase MnmE</fullName>
        <ecNumber evidence="10">3.6.-.-</ecNumber>
    </recommendedName>
</protein>
<keyword evidence="14" id="KW-1185">Reference proteome</keyword>
<evidence type="ECO:0000259" key="12">
    <source>
        <dbReference type="PROSITE" id="PS51709"/>
    </source>
</evidence>
<feature type="domain" description="TrmE-type G" evidence="12">
    <location>
        <begin position="222"/>
        <end position="386"/>
    </location>
</feature>
<dbReference type="Gene3D" id="3.40.50.300">
    <property type="entry name" value="P-loop containing nucleotide triphosphate hydrolases"/>
    <property type="match status" value="1"/>
</dbReference>
<keyword evidence="2 10" id="KW-0963">Cytoplasm</keyword>
<dbReference type="Gene3D" id="1.20.120.430">
    <property type="entry name" value="tRNA modification GTPase MnmE domain 2"/>
    <property type="match status" value="1"/>
</dbReference>
<feature type="binding site" evidence="10">
    <location>
        <position position="87"/>
    </location>
    <ligand>
        <name>(6S)-5-formyl-5,6,7,8-tetrahydrofolate</name>
        <dbReference type="ChEBI" id="CHEBI:57457"/>
    </ligand>
</feature>
<keyword evidence="3 10" id="KW-0819">tRNA processing</keyword>
<feature type="binding site" evidence="10">
    <location>
        <position position="253"/>
    </location>
    <ligand>
        <name>K(+)</name>
        <dbReference type="ChEBI" id="CHEBI:29103"/>
    </ligand>
</feature>
<proteinExistence type="inferred from homology"/>
<evidence type="ECO:0000256" key="9">
    <source>
        <dbReference type="ARBA" id="ARBA00023134"/>
    </source>
</evidence>
<dbReference type="GO" id="GO:0002098">
    <property type="term" value="P:tRNA wobble uridine modification"/>
    <property type="evidence" value="ECO:0007669"/>
    <property type="project" value="TreeGrafter"/>
</dbReference>
<evidence type="ECO:0000256" key="11">
    <source>
        <dbReference type="RuleBase" id="RU003313"/>
    </source>
</evidence>
<dbReference type="AlphaFoldDB" id="A0A161LF45"/>
<keyword evidence="7 10" id="KW-0460">Magnesium</keyword>
<dbReference type="NCBIfam" id="TIGR00231">
    <property type="entry name" value="small_GTP"/>
    <property type="match status" value="1"/>
</dbReference>
<keyword evidence="5 10" id="KW-0547">Nucleotide-binding</keyword>
<dbReference type="GO" id="GO:0030488">
    <property type="term" value="P:tRNA methylation"/>
    <property type="evidence" value="ECO:0007669"/>
    <property type="project" value="TreeGrafter"/>
</dbReference>
<dbReference type="InterPro" id="IPR005225">
    <property type="entry name" value="Small_GTP-bd"/>
</dbReference>
<dbReference type="OrthoDB" id="9805918at2"/>
<feature type="binding site" evidence="10">
    <location>
        <position position="251"/>
    </location>
    <ligand>
        <name>K(+)</name>
        <dbReference type="ChEBI" id="CHEBI:29103"/>
    </ligand>
</feature>
<evidence type="ECO:0000256" key="10">
    <source>
        <dbReference type="HAMAP-Rule" id="MF_00379"/>
    </source>
</evidence>
<dbReference type="RefSeq" id="WP_068703991.1">
    <property type="nucleotide sequence ID" value="NZ_BDCR01000003.1"/>
</dbReference>
<dbReference type="GO" id="GO:0042802">
    <property type="term" value="F:identical protein binding"/>
    <property type="evidence" value="ECO:0007669"/>
    <property type="project" value="UniProtKB-ARBA"/>
</dbReference>
<dbReference type="EMBL" id="BDCR01000003">
    <property type="protein sequence ID" value="GAT63117.1"/>
    <property type="molecule type" value="Genomic_DNA"/>
</dbReference>
<feature type="binding site" evidence="10">
    <location>
        <position position="236"/>
    </location>
    <ligand>
        <name>Mg(2+)</name>
        <dbReference type="ChEBI" id="CHEBI:18420"/>
    </ligand>
</feature>
<dbReference type="InterPro" id="IPR027266">
    <property type="entry name" value="TrmE/GcvT-like"/>
</dbReference>
<evidence type="ECO:0000256" key="1">
    <source>
        <dbReference type="ARBA" id="ARBA00011043"/>
    </source>
</evidence>
<evidence type="ECO:0000256" key="5">
    <source>
        <dbReference type="ARBA" id="ARBA00022741"/>
    </source>
</evidence>
<dbReference type="PROSITE" id="PS51709">
    <property type="entry name" value="G_TRME"/>
    <property type="match status" value="1"/>
</dbReference>
<comment type="function">
    <text evidence="10">Exhibits a very high intrinsic GTPase hydrolysis rate. Involved in the addition of a carboxymethylaminomethyl (cmnm) group at the wobble position (U34) of certain tRNAs, forming tRNA-cmnm(5)s(2)U34.</text>
</comment>
<keyword evidence="6 10" id="KW-0378">Hydrolase</keyword>
<dbReference type="FunFam" id="3.30.1360.120:FF:000003">
    <property type="entry name" value="tRNA modification GTPase MnmE"/>
    <property type="match status" value="1"/>
</dbReference>
<dbReference type="Pfam" id="PF10396">
    <property type="entry name" value="TrmE_N"/>
    <property type="match status" value="1"/>
</dbReference>
<feature type="binding site" evidence="10">
    <location>
        <position position="256"/>
    </location>
    <ligand>
        <name>K(+)</name>
        <dbReference type="ChEBI" id="CHEBI:29103"/>
    </ligand>
</feature>
<comment type="subunit">
    <text evidence="10">Homodimer. Heterotetramer of two MnmE and two MnmG subunits.</text>
</comment>
<dbReference type="InterPro" id="IPR018948">
    <property type="entry name" value="GTP-bd_TrmE_N"/>
</dbReference>
<feature type="binding site" evidence="10">
    <location>
        <position position="22"/>
    </location>
    <ligand>
        <name>(6S)-5-formyl-5,6,7,8-tetrahydrofolate</name>
        <dbReference type="ChEBI" id="CHEBI:57457"/>
    </ligand>
</feature>
<comment type="similarity">
    <text evidence="1 10 11">Belongs to the TRAFAC class TrmE-Era-EngA-EngB-Septin-like GTPase superfamily. TrmE GTPase family.</text>
</comment>
<dbReference type="GO" id="GO:0005525">
    <property type="term" value="F:GTP binding"/>
    <property type="evidence" value="ECO:0007669"/>
    <property type="project" value="UniProtKB-UniRule"/>
</dbReference>
<feature type="binding site" evidence="10">
    <location>
        <begin position="251"/>
        <end position="257"/>
    </location>
    <ligand>
        <name>GTP</name>
        <dbReference type="ChEBI" id="CHEBI:37565"/>
    </ligand>
</feature>
<feature type="binding site" evidence="10">
    <location>
        <position position="257"/>
    </location>
    <ligand>
        <name>Mg(2+)</name>
        <dbReference type="ChEBI" id="CHEBI:18420"/>
    </ligand>
</feature>
<dbReference type="Pfam" id="PF01926">
    <property type="entry name" value="MMR_HSR1"/>
    <property type="match status" value="1"/>
</dbReference>
<feature type="binding site" evidence="10">
    <location>
        <position position="232"/>
    </location>
    <ligand>
        <name>K(+)</name>
        <dbReference type="ChEBI" id="CHEBI:29103"/>
    </ligand>
</feature>
<keyword evidence="8 10" id="KW-0630">Potassium</keyword>
<comment type="caution">
    <text evidence="10">Lacks conserved residue(s) required for the propagation of feature annotation.</text>
</comment>
<keyword evidence="9 10" id="KW-0342">GTP-binding</keyword>
<comment type="subcellular location">
    <subcellularLocation>
        <location evidence="10">Cytoplasm</location>
    </subcellularLocation>
</comment>
<dbReference type="CDD" id="cd04164">
    <property type="entry name" value="trmE"/>
    <property type="match status" value="1"/>
</dbReference>
<dbReference type="GO" id="GO:0005829">
    <property type="term" value="C:cytosol"/>
    <property type="evidence" value="ECO:0007669"/>
    <property type="project" value="TreeGrafter"/>
</dbReference>
<reference evidence="14" key="2">
    <citation type="journal article" date="2017" name="Genome Announc.">
        <title>Draft genome sequence of Paludibacter jiangxiensis NM7(T), a propionate-producing fermentative bacterium.</title>
        <authorList>
            <person name="Qiu Y.-L."/>
            <person name="Tourlousse D.M."/>
            <person name="Matsuura N."/>
            <person name="Ohashi A."/>
            <person name="Sekiguchi Y."/>
        </authorList>
    </citation>
    <scope>NUCLEOTIDE SEQUENCE [LARGE SCALE GENOMIC DNA]</scope>
    <source>
        <strain evidence="14">NM7</strain>
    </source>
</reference>
<evidence type="ECO:0000256" key="8">
    <source>
        <dbReference type="ARBA" id="ARBA00022958"/>
    </source>
</evidence>
<comment type="cofactor">
    <cofactor evidence="10">
        <name>K(+)</name>
        <dbReference type="ChEBI" id="CHEBI:29103"/>
    </cofactor>
    <text evidence="10">Binds 1 potassium ion per subunit.</text>
</comment>
<dbReference type="CDD" id="cd14858">
    <property type="entry name" value="TrmE_N"/>
    <property type="match status" value="1"/>
</dbReference>
<dbReference type="InterPro" id="IPR006073">
    <property type="entry name" value="GTP-bd"/>
</dbReference>
<evidence type="ECO:0000256" key="3">
    <source>
        <dbReference type="ARBA" id="ARBA00022694"/>
    </source>
</evidence>
<name>A0A161LF45_9BACT</name>